<dbReference type="InterPro" id="IPR005829">
    <property type="entry name" value="Sugar_transporter_CS"/>
</dbReference>
<dbReference type="InterPro" id="IPR036259">
    <property type="entry name" value="MFS_trans_sf"/>
</dbReference>
<feature type="transmembrane region" description="Helical" evidence="9">
    <location>
        <begin position="161"/>
        <end position="179"/>
    </location>
</feature>
<feature type="transmembrane region" description="Helical" evidence="9">
    <location>
        <begin position="269"/>
        <end position="292"/>
    </location>
</feature>
<comment type="caution">
    <text evidence="11">The sequence shown here is derived from an EMBL/GenBank/DDBJ whole genome shotgun (WGS) entry which is preliminary data.</text>
</comment>
<gene>
    <name evidence="11" type="ORF">SLEP1_g20487</name>
</gene>
<comment type="subcellular location">
    <subcellularLocation>
        <location evidence="1">Membrane</location>
        <topology evidence="1">Multi-pass membrane protein</topology>
    </subcellularLocation>
</comment>
<dbReference type="PROSITE" id="PS50850">
    <property type="entry name" value="MFS"/>
    <property type="match status" value="1"/>
</dbReference>
<dbReference type="Proteomes" id="UP001054252">
    <property type="component" value="Unassembled WGS sequence"/>
</dbReference>
<dbReference type="AlphaFoldDB" id="A0AAV5JC31"/>
<evidence type="ECO:0000256" key="4">
    <source>
        <dbReference type="ARBA" id="ARBA00022597"/>
    </source>
</evidence>
<organism evidence="11 12">
    <name type="scientific">Rubroshorea leprosula</name>
    <dbReference type="NCBI Taxonomy" id="152421"/>
    <lineage>
        <taxon>Eukaryota</taxon>
        <taxon>Viridiplantae</taxon>
        <taxon>Streptophyta</taxon>
        <taxon>Embryophyta</taxon>
        <taxon>Tracheophyta</taxon>
        <taxon>Spermatophyta</taxon>
        <taxon>Magnoliopsida</taxon>
        <taxon>eudicotyledons</taxon>
        <taxon>Gunneridae</taxon>
        <taxon>Pentapetalae</taxon>
        <taxon>rosids</taxon>
        <taxon>malvids</taxon>
        <taxon>Malvales</taxon>
        <taxon>Dipterocarpaceae</taxon>
        <taxon>Rubroshorea</taxon>
    </lineage>
</organism>
<dbReference type="InterPro" id="IPR050549">
    <property type="entry name" value="MFS_Trehalose_Transporter"/>
</dbReference>
<keyword evidence="7 9" id="KW-0472">Membrane</keyword>
<dbReference type="PRINTS" id="PR00171">
    <property type="entry name" value="SUGRTRNSPORT"/>
</dbReference>
<evidence type="ECO:0000256" key="9">
    <source>
        <dbReference type="SAM" id="Phobius"/>
    </source>
</evidence>
<dbReference type="FunFam" id="1.20.1250.20:FF:000043">
    <property type="entry name" value="sugar transporter ERD6-like 6"/>
    <property type="match status" value="1"/>
</dbReference>
<feature type="transmembrane region" description="Helical" evidence="9">
    <location>
        <begin position="30"/>
        <end position="53"/>
    </location>
</feature>
<dbReference type="PANTHER" id="PTHR48021">
    <property type="match status" value="1"/>
</dbReference>
<proteinExistence type="inferred from homology"/>
<keyword evidence="6 9" id="KW-1133">Transmembrane helix</keyword>
<feature type="transmembrane region" description="Helical" evidence="9">
    <location>
        <begin position="73"/>
        <end position="91"/>
    </location>
</feature>
<evidence type="ECO:0000313" key="11">
    <source>
        <dbReference type="EMBL" id="GKV08917.1"/>
    </source>
</evidence>
<evidence type="ECO:0000259" key="10">
    <source>
        <dbReference type="PROSITE" id="PS50850"/>
    </source>
</evidence>
<dbReference type="PROSITE" id="PS00216">
    <property type="entry name" value="SUGAR_TRANSPORT_1"/>
    <property type="match status" value="2"/>
</dbReference>
<evidence type="ECO:0000256" key="7">
    <source>
        <dbReference type="ARBA" id="ARBA00023136"/>
    </source>
</evidence>
<dbReference type="Gene3D" id="1.20.1250.20">
    <property type="entry name" value="MFS general substrate transporter like domains"/>
    <property type="match status" value="1"/>
</dbReference>
<feature type="transmembrane region" description="Helical" evidence="9">
    <location>
        <begin position="103"/>
        <end position="126"/>
    </location>
</feature>
<evidence type="ECO:0000256" key="5">
    <source>
        <dbReference type="ARBA" id="ARBA00022692"/>
    </source>
</evidence>
<dbReference type="InterPro" id="IPR020846">
    <property type="entry name" value="MFS_dom"/>
</dbReference>
<keyword evidence="12" id="KW-1185">Reference proteome</keyword>
<keyword evidence="3 8" id="KW-0813">Transport</keyword>
<dbReference type="Pfam" id="PF00083">
    <property type="entry name" value="Sugar_tr"/>
    <property type="match status" value="1"/>
</dbReference>
<reference evidence="11 12" key="1">
    <citation type="journal article" date="2021" name="Commun. Biol.">
        <title>The genome of Shorea leprosula (Dipterocarpaceae) highlights the ecological relevance of drought in aseasonal tropical rainforests.</title>
        <authorList>
            <person name="Ng K.K.S."/>
            <person name="Kobayashi M.J."/>
            <person name="Fawcett J.A."/>
            <person name="Hatakeyama M."/>
            <person name="Paape T."/>
            <person name="Ng C.H."/>
            <person name="Ang C.C."/>
            <person name="Tnah L.H."/>
            <person name="Lee C.T."/>
            <person name="Nishiyama T."/>
            <person name="Sese J."/>
            <person name="O'Brien M.J."/>
            <person name="Copetti D."/>
            <person name="Mohd Noor M.I."/>
            <person name="Ong R.C."/>
            <person name="Putra M."/>
            <person name="Sireger I.Z."/>
            <person name="Indrioko S."/>
            <person name="Kosugi Y."/>
            <person name="Izuno A."/>
            <person name="Isagi Y."/>
            <person name="Lee S.L."/>
            <person name="Shimizu K.K."/>
        </authorList>
    </citation>
    <scope>NUCLEOTIDE SEQUENCE [LARGE SCALE GENOMIC DNA]</scope>
    <source>
        <strain evidence="11">214</strain>
    </source>
</reference>
<feature type="transmembrane region" description="Helical" evidence="9">
    <location>
        <begin position="304"/>
        <end position="325"/>
    </location>
</feature>
<name>A0AAV5JC31_9ROSI</name>
<comment type="similarity">
    <text evidence="2 8">Belongs to the major facilitator superfamily. Sugar transporter (TC 2.A.1.1) family.</text>
</comment>
<dbReference type="InterPro" id="IPR005828">
    <property type="entry name" value="MFS_sugar_transport-like"/>
</dbReference>
<keyword evidence="4" id="KW-0762">Sugar transport</keyword>
<feature type="transmembrane region" description="Helical" evidence="9">
    <location>
        <begin position="132"/>
        <end position="149"/>
    </location>
</feature>
<dbReference type="PANTHER" id="PTHR48021:SF3">
    <property type="entry name" value="MAJOR FACILITATOR SUPERFAMILY (MFS) PROFILE DOMAIN-CONTAINING PROTEIN"/>
    <property type="match status" value="1"/>
</dbReference>
<feature type="domain" description="Major facilitator superfamily (MFS) profile" evidence="10">
    <location>
        <begin position="30"/>
        <end position="456"/>
    </location>
</feature>
<evidence type="ECO:0000256" key="3">
    <source>
        <dbReference type="ARBA" id="ARBA00022448"/>
    </source>
</evidence>
<keyword evidence="5 9" id="KW-0812">Transmembrane</keyword>
<dbReference type="GO" id="GO:0016020">
    <property type="term" value="C:membrane"/>
    <property type="evidence" value="ECO:0007669"/>
    <property type="project" value="UniProtKB-SubCell"/>
</dbReference>
<feature type="transmembrane region" description="Helical" evidence="9">
    <location>
        <begin position="428"/>
        <end position="449"/>
    </location>
</feature>
<feature type="transmembrane region" description="Helical" evidence="9">
    <location>
        <begin position="332"/>
        <end position="354"/>
    </location>
</feature>
<dbReference type="GO" id="GO:0051119">
    <property type="term" value="F:sugar transmembrane transporter activity"/>
    <property type="evidence" value="ECO:0007669"/>
    <property type="project" value="InterPro"/>
</dbReference>
<sequence length="484" mass="51810">MEGESTRSLSASLLAQENHKREGLDGGGSATVVLVFSTFIAVCGSYVFGATIGYSSPAETGIMDDLGLSIGEYSVFGSIMTIGAMLGALMSGKTADFVGRKGAMGISEAFCTVGWLAIAFSQAAWLLDFGRLLTGCGVGVLSYVVPVYIAEITPKNLRGSFASLLQFMIALGSAMTYFIGVVVSWRILALIGTIPCLVQLLGLFFIPESPRWLAKVGRHKECESALQHLRGVNADISQEATEIEDYIEALQQLPEDRFLELFQRMYARALIIGFGLLLLPQIGGYNAIVFYASSIFKKAGFSTTVGTIVMAVVQIPTTILGALLMDKAGRRPLLLVSASGTCLGCLLVGLSFSLQDLQWCKELTPGLVFVGILMFNASFGLGLAGIPWLIMSEIFPMNIKGSAGSLASVVNWLSSWITTYVFNFLMDWNSAGTFFIFASIGGLTVLFVAKIVPETKGRTLEEIQAVINPLNNKTNGNENCGTSP</sequence>
<evidence type="ECO:0000256" key="6">
    <source>
        <dbReference type="ARBA" id="ARBA00022989"/>
    </source>
</evidence>
<dbReference type="NCBIfam" id="TIGR00879">
    <property type="entry name" value="SP"/>
    <property type="match status" value="1"/>
</dbReference>
<evidence type="ECO:0000256" key="1">
    <source>
        <dbReference type="ARBA" id="ARBA00004141"/>
    </source>
</evidence>
<feature type="transmembrane region" description="Helical" evidence="9">
    <location>
        <begin position="185"/>
        <end position="206"/>
    </location>
</feature>
<dbReference type="InterPro" id="IPR003663">
    <property type="entry name" value="Sugar/inositol_transpt"/>
</dbReference>
<evidence type="ECO:0000256" key="2">
    <source>
        <dbReference type="ARBA" id="ARBA00010992"/>
    </source>
</evidence>
<evidence type="ECO:0000256" key="8">
    <source>
        <dbReference type="RuleBase" id="RU003346"/>
    </source>
</evidence>
<dbReference type="InterPro" id="IPR044775">
    <property type="entry name" value="MFS_ERD6/Tret1-like"/>
</dbReference>
<feature type="transmembrane region" description="Helical" evidence="9">
    <location>
        <begin position="403"/>
        <end position="422"/>
    </location>
</feature>
<accession>A0AAV5JC31</accession>
<evidence type="ECO:0000313" key="12">
    <source>
        <dbReference type="Proteomes" id="UP001054252"/>
    </source>
</evidence>
<feature type="transmembrane region" description="Helical" evidence="9">
    <location>
        <begin position="366"/>
        <end position="391"/>
    </location>
</feature>
<protein>
    <recommendedName>
        <fullName evidence="10">Major facilitator superfamily (MFS) profile domain-containing protein</fullName>
    </recommendedName>
</protein>
<dbReference type="SUPFAM" id="SSF103473">
    <property type="entry name" value="MFS general substrate transporter"/>
    <property type="match status" value="1"/>
</dbReference>
<dbReference type="CDD" id="cd17358">
    <property type="entry name" value="MFS_GLUT6_8_Class3_like"/>
    <property type="match status" value="1"/>
</dbReference>
<dbReference type="EMBL" id="BPVZ01000029">
    <property type="protein sequence ID" value="GKV08917.1"/>
    <property type="molecule type" value="Genomic_DNA"/>
</dbReference>